<dbReference type="EMBL" id="VLLF01000007">
    <property type="protein sequence ID" value="TWI84613.1"/>
    <property type="molecule type" value="Genomic_DNA"/>
</dbReference>
<proteinExistence type="predicted"/>
<dbReference type="Pfam" id="PF13671">
    <property type="entry name" value="AAA_33"/>
    <property type="match status" value="1"/>
</dbReference>
<accession>A0A562SU47</accession>
<keyword evidence="2" id="KW-1185">Reference proteome</keyword>
<dbReference type="InterPro" id="IPR027417">
    <property type="entry name" value="P-loop_NTPase"/>
</dbReference>
<dbReference type="OrthoDB" id="531205at2"/>
<evidence type="ECO:0000313" key="2">
    <source>
        <dbReference type="Proteomes" id="UP000320593"/>
    </source>
</evidence>
<protein>
    <submittedName>
        <fullName evidence="1">Putative kinase</fullName>
    </submittedName>
</protein>
<dbReference type="RefSeq" id="WP_145344584.1">
    <property type="nucleotide sequence ID" value="NZ_SMLY01000061.1"/>
</dbReference>
<reference evidence="1 2" key="1">
    <citation type="submission" date="2019-07" db="EMBL/GenBank/DDBJ databases">
        <title>Genomic Encyclopedia of Archaeal and Bacterial Type Strains, Phase II (KMG-II): from individual species to whole genera.</title>
        <authorList>
            <person name="Goeker M."/>
        </authorList>
    </citation>
    <scope>NUCLEOTIDE SEQUENCE [LARGE SCALE GENOMIC DNA]</scope>
    <source>
        <strain evidence="1 2">ATCC BAA-252</strain>
    </source>
</reference>
<name>A0A562SU47_9HYPH</name>
<comment type="caution">
    <text evidence="1">The sequence shown here is derived from an EMBL/GenBank/DDBJ whole genome shotgun (WGS) entry which is preliminary data.</text>
</comment>
<dbReference type="SUPFAM" id="SSF52540">
    <property type="entry name" value="P-loop containing nucleoside triphosphate hydrolases"/>
    <property type="match status" value="1"/>
</dbReference>
<organism evidence="1 2">
    <name type="scientific">Roseibium hamelinense</name>
    <dbReference type="NCBI Taxonomy" id="150831"/>
    <lineage>
        <taxon>Bacteria</taxon>
        <taxon>Pseudomonadati</taxon>
        <taxon>Pseudomonadota</taxon>
        <taxon>Alphaproteobacteria</taxon>
        <taxon>Hyphomicrobiales</taxon>
        <taxon>Stappiaceae</taxon>
        <taxon>Roseibium</taxon>
    </lineage>
</organism>
<dbReference type="GO" id="GO:0016301">
    <property type="term" value="F:kinase activity"/>
    <property type="evidence" value="ECO:0007669"/>
    <property type="project" value="UniProtKB-KW"/>
</dbReference>
<keyword evidence="1" id="KW-0418">Kinase</keyword>
<evidence type="ECO:0000313" key="1">
    <source>
        <dbReference type="EMBL" id="TWI84613.1"/>
    </source>
</evidence>
<gene>
    <name evidence="1" type="ORF">JM93_02945</name>
</gene>
<dbReference type="Gene3D" id="3.40.50.300">
    <property type="entry name" value="P-loop containing nucleotide triphosphate hydrolases"/>
    <property type="match status" value="1"/>
</dbReference>
<keyword evidence="1" id="KW-0808">Transferase</keyword>
<dbReference type="AlphaFoldDB" id="A0A562SU47"/>
<sequence length="166" mass="18544">MSSDQTPTLYLLCGKIAAGKTTLAEQLANQPGTVLVAEDAWLNALFADELTSGPDYVRCATKLRSIMGPHVSDLLTAGVSVVLDFPANTIETRRWMTTIFKESTSAHQLHVLDTSEKRCLERLRARNASGTHPFHVSEELFRRFSSYYEPPTPEEGFNLIWHHAEP</sequence>
<dbReference type="Proteomes" id="UP000320593">
    <property type="component" value="Unassembled WGS sequence"/>
</dbReference>